<evidence type="ECO:0000313" key="7">
    <source>
        <dbReference type="Proteomes" id="UP000008834"/>
    </source>
</evidence>
<dbReference type="AlphaFoldDB" id="A0AA34R5E9"/>
<protein>
    <submittedName>
        <fullName evidence="6">Flagellar P-ring protein FlgI</fullName>
    </submittedName>
</protein>
<accession>A0AA34R5E9</accession>
<dbReference type="PANTHER" id="PTHR30381:SF0">
    <property type="entry name" value="FLAGELLAR P-RING PROTEIN"/>
    <property type="match status" value="1"/>
</dbReference>
<dbReference type="KEGG" id="bhr:BH0772"/>
<feature type="signal peptide" evidence="5">
    <location>
        <begin position="1"/>
        <end position="28"/>
    </location>
</feature>
<sequence>MPYKRNRIMKKLIILAILNLKIVLSAFAQENQPSKNFSKENNTISQISEQIKLKNIAEIRSTDSYTLTGIGIVAGLTDKGDSLRGKEILNKALNQIGINEIDLTNIGSKNIALVSATITINGNMIKGANQNVYIASMLDSKDLTNGILLRTELKDKEGKVLATASGPIITNYKSKGTGYILNGATIHENKDYTHYNIILKKADYTLADSISKNLTSKNIKNNIKSGNIIAIEINEIGLLSEIEKIEIETMPKVLISEQNKIIIASTNAEIGPLILSIERDDKNLLNNKNNEKIKIKIQKMKLNEFISKNSDMFSNEELIKIIKAAKKINKLHGELILEE</sequence>
<gene>
    <name evidence="6" type="ordered locus">BH0772</name>
</gene>
<dbReference type="PRINTS" id="PR01010">
    <property type="entry name" value="FLGPRINGFLGI"/>
</dbReference>
<reference evidence="7" key="1">
    <citation type="submission" date="2004-12" db="EMBL/GenBank/DDBJ databases">
        <title>The genome sequence of Borrelia hermsii and Borrelia turicatae: comparative analysis of two agents of endemic N. America relapsing fever.</title>
        <authorList>
            <person name="Porcella S.F."/>
            <person name="Raffel S.J."/>
            <person name="Schrumpf M.E."/>
            <person name="Montgomery B."/>
            <person name="Smith T."/>
            <person name="Schwan T.G."/>
        </authorList>
    </citation>
    <scope>NUCLEOTIDE SEQUENCE [LARGE SCALE GENOMIC DNA]</scope>
    <source>
        <strain evidence="7">HS1 / DAH</strain>
    </source>
</reference>
<organism evidence="6 7">
    <name type="scientific">Borrelia hermsii (strain HS1 / DAH)</name>
    <dbReference type="NCBI Taxonomy" id="314723"/>
    <lineage>
        <taxon>Bacteria</taxon>
        <taxon>Pseudomonadati</taxon>
        <taxon>Spirochaetota</taxon>
        <taxon>Spirochaetia</taxon>
        <taxon>Spirochaetales</taxon>
        <taxon>Borreliaceae</taxon>
        <taxon>Borrelia</taxon>
    </lineage>
</organism>
<keyword evidence="3 5" id="KW-0732">Signal</keyword>
<evidence type="ECO:0000256" key="4">
    <source>
        <dbReference type="ARBA" id="ARBA00023143"/>
    </source>
</evidence>
<name>A0AA34R5E9_BORHD</name>
<comment type="subcellular location">
    <subcellularLocation>
        <location evidence="2">Bacterial flagellum basal body</location>
    </subcellularLocation>
</comment>
<keyword evidence="6" id="KW-0966">Cell projection</keyword>
<dbReference type="EMBL" id="CP000048">
    <property type="protein sequence ID" value="AAX17268.1"/>
    <property type="molecule type" value="Genomic_DNA"/>
</dbReference>
<comment type="function">
    <text evidence="1">Assembles around the rod to form the L-ring and probably protects the motor/basal body from shearing forces during rotation.</text>
</comment>
<dbReference type="GO" id="GO:0005198">
    <property type="term" value="F:structural molecule activity"/>
    <property type="evidence" value="ECO:0007669"/>
    <property type="project" value="InterPro"/>
</dbReference>
<evidence type="ECO:0000256" key="5">
    <source>
        <dbReference type="SAM" id="SignalP"/>
    </source>
</evidence>
<dbReference type="Proteomes" id="UP000008834">
    <property type="component" value="Chromosome"/>
</dbReference>
<evidence type="ECO:0000313" key="6">
    <source>
        <dbReference type="EMBL" id="AAX17268.1"/>
    </source>
</evidence>
<dbReference type="Pfam" id="PF02119">
    <property type="entry name" value="FlgI"/>
    <property type="match status" value="1"/>
</dbReference>
<dbReference type="InterPro" id="IPR001782">
    <property type="entry name" value="Flag_FlgI"/>
</dbReference>
<dbReference type="NCBIfam" id="NF009348">
    <property type="entry name" value="PRK12706.1"/>
    <property type="match status" value="1"/>
</dbReference>
<evidence type="ECO:0000256" key="2">
    <source>
        <dbReference type="ARBA" id="ARBA00004117"/>
    </source>
</evidence>
<dbReference type="PANTHER" id="PTHR30381">
    <property type="entry name" value="FLAGELLAR P-RING PERIPLASMIC PROTEIN FLGI"/>
    <property type="match status" value="1"/>
</dbReference>
<dbReference type="GO" id="GO:0071973">
    <property type="term" value="P:bacterial-type flagellum-dependent cell motility"/>
    <property type="evidence" value="ECO:0007669"/>
    <property type="project" value="InterPro"/>
</dbReference>
<proteinExistence type="predicted"/>
<keyword evidence="4" id="KW-0975">Bacterial flagellum</keyword>
<evidence type="ECO:0000256" key="1">
    <source>
        <dbReference type="ARBA" id="ARBA00002591"/>
    </source>
</evidence>
<keyword evidence="6" id="KW-0969">Cilium</keyword>
<dbReference type="GO" id="GO:0009428">
    <property type="term" value="C:bacterial-type flagellum basal body, distal rod, P ring"/>
    <property type="evidence" value="ECO:0007669"/>
    <property type="project" value="InterPro"/>
</dbReference>
<evidence type="ECO:0000256" key="3">
    <source>
        <dbReference type="ARBA" id="ARBA00022729"/>
    </source>
</evidence>
<keyword evidence="6" id="KW-0282">Flagellum</keyword>
<feature type="chain" id="PRO_5041419249" evidence="5">
    <location>
        <begin position="29"/>
        <end position="339"/>
    </location>
</feature>
<dbReference type="GO" id="GO:0030288">
    <property type="term" value="C:outer membrane-bounded periplasmic space"/>
    <property type="evidence" value="ECO:0007669"/>
    <property type="project" value="InterPro"/>
</dbReference>